<dbReference type="PANTHER" id="PTHR35333">
    <property type="entry name" value="BETA-LACTAMASE"/>
    <property type="match status" value="1"/>
</dbReference>
<protein>
    <recommendedName>
        <fullName evidence="3">beta-lactamase</fullName>
        <ecNumber evidence="3">3.5.2.6</ecNumber>
    </recommendedName>
</protein>
<dbReference type="PRINTS" id="PR00118">
    <property type="entry name" value="BLACTAMASEA"/>
</dbReference>
<dbReference type="SUPFAM" id="SSF56601">
    <property type="entry name" value="beta-lactamase/transpeptidase-like"/>
    <property type="match status" value="1"/>
</dbReference>
<dbReference type="EC" id="3.5.2.6" evidence="3"/>
<keyword evidence="6" id="KW-0378">Hydrolase</keyword>
<evidence type="ECO:0000256" key="3">
    <source>
        <dbReference type="ARBA" id="ARBA00012865"/>
    </source>
</evidence>
<comment type="caution">
    <text evidence="6">The sequence shown here is derived from an EMBL/GenBank/DDBJ whole genome shotgun (WGS) entry which is preliminary data.</text>
</comment>
<dbReference type="GO" id="GO:0046677">
    <property type="term" value="P:response to antibiotic"/>
    <property type="evidence" value="ECO:0007669"/>
    <property type="project" value="InterPro"/>
</dbReference>
<sequence>MLLLSRRRLLFCAALYTPILRTWAAPNVPPTPPGLDAARQLAQIETTAGGRLGVTALDTGSGKWLTYRPDERFPLAGAFTPLLAAAVLARVEKDQEQLSRPILFTAADLQPWAPIARTRLKAGQMTVADLCAAAIQFDDHAAINLLLNSVGGPTQLTNWLRTQGDDISEIDRFEPELTSAIKGDVRDSSTPAMMLKMLNRFLLSDALAIESRAQLQAWLVGNGNATTRIRAGLPPEWRVGNATGNGENGTTNDLAIIWPPEPRAPILLTVWLTDSKATGAVRDAALKEVARVVFARVA</sequence>
<evidence type="ECO:0000256" key="2">
    <source>
        <dbReference type="ARBA" id="ARBA00009009"/>
    </source>
</evidence>
<dbReference type="Proteomes" id="UP000037939">
    <property type="component" value="Unassembled WGS sequence"/>
</dbReference>
<evidence type="ECO:0000256" key="4">
    <source>
        <dbReference type="SAM" id="SignalP"/>
    </source>
</evidence>
<comment type="catalytic activity">
    <reaction evidence="1">
        <text>a beta-lactam + H2O = a substituted beta-amino acid</text>
        <dbReference type="Rhea" id="RHEA:20401"/>
        <dbReference type="ChEBI" id="CHEBI:15377"/>
        <dbReference type="ChEBI" id="CHEBI:35627"/>
        <dbReference type="ChEBI" id="CHEBI:140347"/>
        <dbReference type="EC" id="3.5.2.6"/>
    </reaction>
</comment>
<keyword evidence="4" id="KW-0732">Signal</keyword>
<dbReference type="InterPro" id="IPR045155">
    <property type="entry name" value="Beta-lactam_cat"/>
</dbReference>
<gene>
    <name evidence="6" type="primary">bla</name>
    <name evidence="6" type="ORF">WG78_18155</name>
</gene>
<feature type="signal peptide" evidence="4">
    <location>
        <begin position="1"/>
        <end position="24"/>
    </location>
</feature>
<proteinExistence type="inferred from homology"/>
<evidence type="ECO:0000256" key="1">
    <source>
        <dbReference type="ARBA" id="ARBA00001526"/>
    </source>
</evidence>
<accession>A0A0N0GLR4</accession>
<dbReference type="InterPro" id="IPR000871">
    <property type="entry name" value="Beta-lactam_class-A"/>
</dbReference>
<reference evidence="6 7" key="1">
    <citation type="submission" date="2015-07" db="EMBL/GenBank/DDBJ databases">
        <title>Draft genome sequence of the Amantichitinum ursilacus IGB-41, a new chitin-degrading bacterium.</title>
        <authorList>
            <person name="Kirstahler P."/>
            <person name="Guenther M."/>
            <person name="Grumaz C."/>
            <person name="Rupp S."/>
            <person name="Zibek S."/>
            <person name="Sohn K."/>
        </authorList>
    </citation>
    <scope>NUCLEOTIDE SEQUENCE [LARGE SCALE GENOMIC DNA]</scope>
    <source>
        <strain evidence="6 7">IGB-41</strain>
    </source>
</reference>
<dbReference type="Gene3D" id="3.40.710.10">
    <property type="entry name" value="DD-peptidase/beta-lactamase superfamily"/>
    <property type="match status" value="1"/>
</dbReference>
<dbReference type="AlphaFoldDB" id="A0A0N0GLR4"/>
<dbReference type="STRING" id="857265.WG78_18155"/>
<evidence type="ECO:0000313" key="7">
    <source>
        <dbReference type="Proteomes" id="UP000037939"/>
    </source>
</evidence>
<dbReference type="InterPro" id="IPR012338">
    <property type="entry name" value="Beta-lactam/transpept-like"/>
</dbReference>
<dbReference type="GO" id="GO:0008800">
    <property type="term" value="F:beta-lactamase activity"/>
    <property type="evidence" value="ECO:0007669"/>
    <property type="project" value="UniProtKB-EC"/>
</dbReference>
<organism evidence="6 7">
    <name type="scientific">Amantichitinum ursilacus</name>
    <dbReference type="NCBI Taxonomy" id="857265"/>
    <lineage>
        <taxon>Bacteria</taxon>
        <taxon>Pseudomonadati</taxon>
        <taxon>Pseudomonadota</taxon>
        <taxon>Betaproteobacteria</taxon>
        <taxon>Neisseriales</taxon>
        <taxon>Chitinibacteraceae</taxon>
        <taxon>Amantichitinum</taxon>
    </lineage>
</organism>
<name>A0A0N0GLR4_9NEIS</name>
<feature type="domain" description="Beta-lactamase class A catalytic" evidence="5">
    <location>
        <begin position="53"/>
        <end position="270"/>
    </location>
</feature>
<keyword evidence="7" id="KW-1185">Reference proteome</keyword>
<comment type="similarity">
    <text evidence="2">Belongs to the class-A beta-lactamase family.</text>
</comment>
<dbReference type="EMBL" id="LAQT01000031">
    <property type="protein sequence ID" value="KPC50154.1"/>
    <property type="molecule type" value="Genomic_DNA"/>
</dbReference>
<evidence type="ECO:0000313" key="6">
    <source>
        <dbReference type="EMBL" id="KPC50154.1"/>
    </source>
</evidence>
<dbReference type="Pfam" id="PF13354">
    <property type="entry name" value="Beta-lactamase2"/>
    <property type="match status" value="1"/>
</dbReference>
<dbReference type="PANTHER" id="PTHR35333:SF3">
    <property type="entry name" value="BETA-LACTAMASE-TYPE TRANSPEPTIDASE FOLD CONTAINING PROTEIN"/>
    <property type="match status" value="1"/>
</dbReference>
<evidence type="ECO:0000259" key="5">
    <source>
        <dbReference type="Pfam" id="PF13354"/>
    </source>
</evidence>
<feature type="chain" id="PRO_5005849644" description="beta-lactamase" evidence="4">
    <location>
        <begin position="25"/>
        <end position="298"/>
    </location>
</feature>
<dbReference type="GO" id="GO:0030655">
    <property type="term" value="P:beta-lactam antibiotic catabolic process"/>
    <property type="evidence" value="ECO:0007669"/>
    <property type="project" value="InterPro"/>
</dbReference>
<dbReference type="NCBIfam" id="NF033103">
    <property type="entry name" value="bla_class_A"/>
    <property type="match status" value="1"/>
</dbReference>